<evidence type="ECO:0000313" key="3">
    <source>
        <dbReference type="Proteomes" id="UP000466535"/>
    </source>
</evidence>
<feature type="region of interest" description="Disordered" evidence="1">
    <location>
        <begin position="157"/>
        <end position="183"/>
    </location>
</feature>
<organism evidence="2 3">
    <name type="scientific">Halovenus carboxidivorans</name>
    <dbReference type="NCBI Taxonomy" id="2692199"/>
    <lineage>
        <taxon>Archaea</taxon>
        <taxon>Methanobacteriati</taxon>
        <taxon>Methanobacteriota</taxon>
        <taxon>Stenosarchaea group</taxon>
        <taxon>Halobacteria</taxon>
        <taxon>Halobacteriales</taxon>
        <taxon>Haloarculaceae</taxon>
        <taxon>Halovenus</taxon>
    </lineage>
</organism>
<evidence type="ECO:0000256" key="1">
    <source>
        <dbReference type="SAM" id="MobiDB-lite"/>
    </source>
</evidence>
<gene>
    <name evidence="2" type="ORF">GRX03_00230</name>
</gene>
<dbReference type="OrthoDB" id="178099at2157"/>
<proteinExistence type="predicted"/>
<accession>A0A6B0SXW2</accession>
<feature type="compositionally biased region" description="Basic and acidic residues" evidence="1">
    <location>
        <begin position="157"/>
        <end position="175"/>
    </location>
</feature>
<dbReference type="EMBL" id="WUUT01000001">
    <property type="protein sequence ID" value="MXR50037.1"/>
    <property type="molecule type" value="Genomic_DNA"/>
</dbReference>
<name>A0A6B0SXW2_9EURY</name>
<protein>
    <recommendedName>
        <fullName evidence="4">Phasin family protein</fullName>
    </recommendedName>
</protein>
<dbReference type="AlphaFoldDB" id="A0A6B0SXW2"/>
<reference evidence="2 3" key="1">
    <citation type="submission" date="2019-12" db="EMBL/GenBank/DDBJ databases">
        <title>Isolation and characterization of three novel carbon monoxide-oxidizing members of Halobacteria from salione crusts and soils.</title>
        <authorList>
            <person name="Myers M.R."/>
            <person name="King G.M."/>
        </authorList>
    </citation>
    <scope>NUCLEOTIDE SEQUENCE [LARGE SCALE GENOMIC DNA]</scope>
    <source>
        <strain evidence="2 3">WSH3</strain>
    </source>
</reference>
<keyword evidence="3" id="KW-1185">Reference proteome</keyword>
<evidence type="ECO:0008006" key="4">
    <source>
        <dbReference type="Google" id="ProtNLM"/>
    </source>
</evidence>
<dbReference type="RefSeq" id="WP_159762204.1">
    <property type="nucleotide sequence ID" value="NZ_WUUT01000001.1"/>
</dbReference>
<dbReference type="Proteomes" id="UP000466535">
    <property type="component" value="Unassembled WGS sequence"/>
</dbReference>
<sequence length="183" mass="20152">MSEYQTPIGPLFELQRETLKRGADLLELPRSVHSEVTAEGLSASEEAGRQLLELGRGSVHRSLAVAECVQGSTDNGLHGTVDTVFDGLREQQGELYTAVEQSHERTERAAMTRGAEQLTIALDLNRTLEAQLVGGLEELDGRGGDVAAELTERIEALGKHLDGGRRRDRDQETRRRPVRGKRD</sequence>
<evidence type="ECO:0000313" key="2">
    <source>
        <dbReference type="EMBL" id="MXR50037.1"/>
    </source>
</evidence>
<comment type="caution">
    <text evidence="2">The sequence shown here is derived from an EMBL/GenBank/DDBJ whole genome shotgun (WGS) entry which is preliminary data.</text>
</comment>